<protein>
    <submittedName>
        <fullName evidence="1">5-oxoprolinase (ATP-hydrolyzing)</fullName>
    </submittedName>
</protein>
<dbReference type="AlphaFoldDB" id="F0T0K0"/>
<organism evidence="1 2">
    <name type="scientific">Syntrophobotulus glycolicus (strain DSM 8271 / FlGlyR)</name>
    <dbReference type="NCBI Taxonomy" id="645991"/>
    <lineage>
        <taxon>Bacteria</taxon>
        <taxon>Bacillati</taxon>
        <taxon>Bacillota</taxon>
        <taxon>Clostridia</taxon>
        <taxon>Eubacteriales</taxon>
        <taxon>Desulfitobacteriaceae</taxon>
        <taxon>Syntrophobotulus</taxon>
    </lineage>
</organism>
<dbReference type="HOGENOM" id="CLU_2995071_0_0_9"/>
<reference evidence="1 2" key="1">
    <citation type="journal article" date="2011" name="Stand. Genomic Sci.">
        <title>Complete genome sequence of Syntrophobotulus glycolicus type strain (FlGlyR).</title>
        <authorList>
            <person name="Han C."/>
            <person name="Mwirichia R."/>
            <person name="Chertkov O."/>
            <person name="Held B."/>
            <person name="Lapidus A."/>
            <person name="Nolan M."/>
            <person name="Lucas S."/>
            <person name="Hammon N."/>
            <person name="Deshpande S."/>
            <person name="Cheng J.F."/>
            <person name="Tapia R."/>
            <person name="Goodwin L."/>
            <person name="Pitluck S."/>
            <person name="Huntemann M."/>
            <person name="Liolios K."/>
            <person name="Ivanova N."/>
            <person name="Pagani I."/>
            <person name="Mavromatis K."/>
            <person name="Ovchinikova G."/>
            <person name="Pati A."/>
            <person name="Chen A."/>
            <person name="Palaniappan K."/>
            <person name="Land M."/>
            <person name="Hauser L."/>
            <person name="Brambilla E.M."/>
            <person name="Rohde M."/>
            <person name="Spring S."/>
            <person name="Sikorski J."/>
            <person name="Goker M."/>
            <person name="Woyke T."/>
            <person name="Bristow J."/>
            <person name="Eisen J.A."/>
            <person name="Markowitz V."/>
            <person name="Hugenholtz P."/>
            <person name="Kyrpides N.C."/>
            <person name="Klenk H.P."/>
            <person name="Detter J.C."/>
        </authorList>
    </citation>
    <scope>NUCLEOTIDE SEQUENCE [LARGE SCALE GENOMIC DNA]</scope>
    <source>
        <strain evidence="2">DSM 8271 / FlGlyR</strain>
    </source>
</reference>
<evidence type="ECO:0000313" key="1">
    <source>
        <dbReference type="EMBL" id="ADY55065.1"/>
    </source>
</evidence>
<proteinExistence type="predicted"/>
<dbReference type="EMBL" id="CP002547">
    <property type="protein sequence ID" value="ADY55065.1"/>
    <property type="molecule type" value="Genomic_DNA"/>
</dbReference>
<sequence length="57" mass="6755">MNIFKELDKSLAMLDELRILAQAEHIIYRQKGESHTADRFKQLEEKLLEAIRILSQE</sequence>
<keyword evidence="2" id="KW-1185">Reference proteome</keyword>
<accession>F0T0K0</accession>
<dbReference type="RefSeq" id="WP_013623936.1">
    <property type="nucleotide sequence ID" value="NC_015172.1"/>
</dbReference>
<dbReference type="KEGG" id="sgy:Sgly_0703"/>
<gene>
    <name evidence="1" type="ordered locus">Sgly_0703</name>
</gene>
<reference evidence="2" key="2">
    <citation type="submission" date="2011-02" db="EMBL/GenBank/DDBJ databases">
        <title>The complete genome of Syntrophobotulus glycolicus DSM 8271.</title>
        <authorList>
            <person name="Lucas S."/>
            <person name="Copeland A."/>
            <person name="Lapidus A."/>
            <person name="Bruce D."/>
            <person name="Goodwin L."/>
            <person name="Pitluck S."/>
            <person name="Kyrpides N."/>
            <person name="Mavromatis K."/>
            <person name="Pagani I."/>
            <person name="Ivanova N."/>
            <person name="Mikhailova N."/>
            <person name="Chertkov O."/>
            <person name="Held B."/>
            <person name="Detter J.C."/>
            <person name="Tapia R."/>
            <person name="Han C."/>
            <person name="Land M."/>
            <person name="Hauser L."/>
            <person name="Markowitz V."/>
            <person name="Cheng J.-F."/>
            <person name="Hugenholtz P."/>
            <person name="Woyke T."/>
            <person name="Wu D."/>
            <person name="Spring S."/>
            <person name="Schroeder M."/>
            <person name="Brambilla E."/>
            <person name="Klenk H.-P."/>
            <person name="Eisen J.A."/>
        </authorList>
    </citation>
    <scope>NUCLEOTIDE SEQUENCE [LARGE SCALE GENOMIC DNA]</scope>
    <source>
        <strain evidence="2">DSM 8271 / FlGlyR</strain>
    </source>
</reference>
<name>F0T0K0_SYNGF</name>
<dbReference type="OrthoDB" id="1684251at2"/>
<dbReference type="Proteomes" id="UP000007488">
    <property type="component" value="Chromosome"/>
</dbReference>
<evidence type="ECO:0000313" key="2">
    <source>
        <dbReference type="Proteomes" id="UP000007488"/>
    </source>
</evidence>